<feature type="transmembrane region" description="Helical" evidence="2">
    <location>
        <begin position="505"/>
        <end position="526"/>
    </location>
</feature>
<dbReference type="Gene3D" id="3.30.70.1320">
    <property type="entry name" value="Multidrug efflux transporter AcrB pore domain like"/>
    <property type="match status" value="2"/>
</dbReference>
<evidence type="ECO:0000256" key="2">
    <source>
        <dbReference type="SAM" id="Phobius"/>
    </source>
</evidence>
<dbReference type="RefSeq" id="WP_146508927.1">
    <property type="nucleotide sequence ID" value="NZ_SIHI01000001.1"/>
</dbReference>
<evidence type="ECO:0000256" key="1">
    <source>
        <dbReference type="SAM" id="MobiDB-lite"/>
    </source>
</evidence>
<feature type="transmembrane region" description="Helical" evidence="2">
    <location>
        <begin position="985"/>
        <end position="1005"/>
    </location>
</feature>
<dbReference type="PANTHER" id="PTHR32063:SF33">
    <property type="entry name" value="RND SUPERFAMILY EFFLUX PUMP PERMEASE COMPONENT"/>
    <property type="match status" value="1"/>
</dbReference>
<dbReference type="EMBL" id="SIHI01000001">
    <property type="protein sequence ID" value="TWT58494.1"/>
    <property type="molecule type" value="Genomic_DNA"/>
</dbReference>
<dbReference type="GO" id="GO:0042910">
    <property type="term" value="F:xenobiotic transmembrane transporter activity"/>
    <property type="evidence" value="ECO:0007669"/>
    <property type="project" value="TreeGrafter"/>
</dbReference>
<proteinExistence type="predicted"/>
<dbReference type="GO" id="GO:0005886">
    <property type="term" value="C:plasma membrane"/>
    <property type="evidence" value="ECO:0007669"/>
    <property type="project" value="TreeGrafter"/>
</dbReference>
<feature type="transmembrane region" description="Helical" evidence="2">
    <location>
        <begin position="1057"/>
        <end position="1076"/>
    </location>
</feature>
<dbReference type="SUPFAM" id="SSF82693">
    <property type="entry name" value="Multidrug efflux transporter AcrB pore domain, PN1, PN2, PC1 and PC2 subdomains"/>
    <property type="match status" value="2"/>
</dbReference>
<feature type="transmembrane region" description="Helical" evidence="2">
    <location>
        <begin position="1088"/>
        <end position="1115"/>
    </location>
</feature>
<feature type="transmembrane region" description="Helical" evidence="2">
    <location>
        <begin position="12"/>
        <end position="33"/>
    </location>
</feature>
<feature type="transmembrane region" description="Helical" evidence="2">
    <location>
        <begin position="1011"/>
        <end position="1036"/>
    </location>
</feature>
<reference evidence="3 4" key="1">
    <citation type="submission" date="2019-02" db="EMBL/GenBank/DDBJ databases">
        <title>Deep-cultivation of Planctomycetes and their phenomic and genomic characterization uncovers novel biology.</title>
        <authorList>
            <person name="Wiegand S."/>
            <person name="Jogler M."/>
            <person name="Boedeker C."/>
            <person name="Pinto D."/>
            <person name="Vollmers J."/>
            <person name="Rivas-Marin E."/>
            <person name="Kohn T."/>
            <person name="Peeters S.H."/>
            <person name="Heuer A."/>
            <person name="Rast P."/>
            <person name="Oberbeckmann S."/>
            <person name="Bunk B."/>
            <person name="Jeske O."/>
            <person name="Meyerdierks A."/>
            <person name="Storesund J.E."/>
            <person name="Kallscheuer N."/>
            <person name="Luecker S."/>
            <person name="Lage O.M."/>
            <person name="Pohl T."/>
            <person name="Merkel B.J."/>
            <person name="Hornburger P."/>
            <person name="Mueller R.-W."/>
            <person name="Bruemmer F."/>
            <person name="Labrenz M."/>
            <person name="Spormann A.M."/>
            <person name="Op Den Camp H."/>
            <person name="Overmann J."/>
            <person name="Amann R."/>
            <person name="Jetten M.S.M."/>
            <person name="Mascher T."/>
            <person name="Medema M.H."/>
            <person name="Devos D.P."/>
            <person name="Kaster A.-K."/>
            <person name="Ovreas L."/>
            <person name="Rohde M."/>
            <person name="Galperin M.Y."/>
            <person name="Jogler C."/>
        </authorList>
    </citation>
    <scope>NUCLEOTIDE SEQUENCE [LARGE SCALE GENOMIC DNA]</scope>
    <source>
        <strain evidence="3 4">KOR42</strain>
    </source>
</reference>
<dbReference type="SUPFAM" id="SSF82714">
    <property type="entry name" value="Multidrug efflux transporter AcrB TolC docking domain, DN and DC subdomains"/>
    <property type="match status" value="2"/>
</dbReference>
<feature type="compositionally biased region" description="Polar residues" evidence="1">
    <location>
        <begin position="607"/>
        <end position="618"/>
    </location>
</feature>
<protein>
    <submittedName>
        <fullName evidence="3">Efflux pump membrane transporter BepE</fullName>
    </submittedName>
</protein>
<evidence type="ECO:0000313" key="4">
    <source>
        <dbReference type="Proteomes" id="UP000317243"/>
    </source>
</evidence>
<dbReference type="InterPro" id="IPR027463">
    <property type="entry name" value="AcrB_DN_DC_subdom"/>
</dbReference>
<keyword evidence="2" id="KW-0812">Transmembrane</keyword>
<keyword evidence="2" id="KW-0472">Membrane</keyword>
<dbReference type="AlphaFoldDB" id="A0A5C5X6E6"/>
<evidence type="ECO:0000313" key="3">
    <source>
        <dbReference type="EMBL" id="TWT58494.1"/>
    </source>
</evidence>
<sequence>MSLPKFSVENPVFVNMMMIVTLVAGFGFALTLVREMFPESRPNKISITAIYPATQPEELERAVTIKVEEAVRDVDGIEKINSTVSEGMSMTTLTLYNSVKDVDVVMQEVKNEVDSLQDLPDDLEKISIAKMEPTLPVIMVSVFGDGDERSLKQAARDIKDDLLQLPGVSDVQLSGIRDDEISVEVQPDRLIEYNLTLDQIAQAIRQTNLDVSGGNLKGDRGQVAVKTLGEKQAGIDLEEIEILALPDGRTLKLADVAVIRDEFIDTDVMSYWEGKRSATLTVQKTPSQDAIQISTLVKAYVAGKMGEDFDPDYEPDSNPGFLTRVSAGLSRFADSLAGRPDPMTVYQESLSNPFRHNFSVATHNDLARFVEGRLDLMLRNGKSGLLLVLISLVLFLNWRVAYWTAVGLPISFLGTFIVMAMMGVSINLLSMFGLIIVLGIIVDDAIVIGENIYRRVEEGMPAYQAAIRGAEEVQWPVTAAVCTTIAAFLPLMFIRGQIGDFFRELPLVVIAALSVSLVEALIILPAHLSHLPPHKDHRKKNSHTGLLRYVSMVGAAQQRFIETLMNVYSSILRVVLKWRYLSLAVAVSLCMMTLGLFFGAPPAPNVADQQQGGTSGQKESSDRDLSTLSPGNIVKWEFIQKMDAESMIAQIELPVGSNTSAVEERLRLLSDAATKMPEVDGVAMDVAVMIDVNSTGGMGVELQSHVGQLWIELMAADEREQRGLRSSQEVLAELRAESEKLTGVNSITWQLMSGGPGGKDIEIRLTGRSMEDLKVIVEEFKEQLSTYAGVVDLGDDFDDGRREVQLTLRPSARSTGITKASLGQSVRAATYGVEARRITRNREEVKIMVRYPRDFREDVFHIESLWIPTPANQDGVISWVPIQEVAEIEETRGFTQIHRSQLDRAMTITGDVDTLIASPTDIIGRIKNDYLPKLQKEYPGIRVEFLGSSEEQGKSFSSLTLAMPVALLMIYMMLAALFRSYFQPLVVMSAIPFGIQGAIIGHWLTDNPMTILSAIGLIALTGIVVNDSLVLVDFINKRIREGMSEFEASIDGARLRLRPILLTTVTTAAGLTPMMFEKSFQAKFLIPMAVTLTFGLIFATALTLIIVPVLNMIFFDVRALMRKLSGEIVPGLQHSDLVPTGTASAVQGTKDVE</sequence>
<dbReference type="PANTHER" id="PTHR32063">
    <property type="match status" value="1"/>
</dbReference>
<dbReference type="SUPFAM" id="SSF82866">
    <property type="entry name" value="Multidrug efflux transporter AcrB transmembrane domain"/>
    <property type="match status" value="2"/>
</dbReference>
<dbReference type="Gene3D" id="3.30.70.1440">
    <property type="entry name" value="Multidrug efflux transporter AcrB pore domain"/>
    <property type="match status" value="1"/>
</dbReference>
<feature type="transmembrane region" description="Helical" evidence="2">
    <location>
        <begin position="383"/>
        <end position="400"/>
    </location>
</feature>
<name>A0A5C5X6E6_9PLAN</name>
<accession>A0A5C5X6E6</accession>
<dbReference type="Gene3D" id="3.30.2090.10">
    <property type="entry name" value="Multidrug efflux transporter AcrB TolC docking domain, DN and DC subdomains"/>
    <property type="match status" value="2"/>
</dbReference>
<dbReference type="OrthoDB" id="9806532at2"/>
<keyword evidence="2" id="KW-1133">Transmembrane helix</keyword>
<dbReference type="InterPro" id="IPR001036">
    <property type="entry name" value="Acrflvin-R"/>
</dbReference>
<gene>
    <name evidence="3" type="primary">bepE_1</name>
    <name evidence="3" type="ORF">KOR42_18690</name>
</gene>
<feature type="region of interest" description="Disordered" evidence="1">
    <location>
        <begin position="607"/>
        <end position="628"/>
    </location>
</feature>
<dbReference type="PRINTS" id="PR00702">
    <property type="entry name" value="ACRIFLAVINRP"/>
</dbReference>
<dbReference type="Gene3D" id="3.30.70.1430">
    <property type="entry name" value="Multidrug efflux transporter AcrB pore domain"/>
    <property type="match status" value="2"/>
</dbReference>
<comment type="caution">
    <text evidence="3">The sequence shown here is derived from an EMBL/GenBank/DDBJ whole genome shotgun (WGS) entry which is preliminary data.</text>
</comment>
<feature type="transmembrane region" description="Helical" evidence="2">
    <location>
        <begin position="956"/>
        <end position="978"/>
    </location>
</feature>
<dbReference type="Pfam" id="PF00873">
    <property type="entry name" value="ACR_tran"/>
    <property type="match status" value="3"/>
</dbReference>
<organism evidence="3 4">
    <name type="scientific">Thalassoglobus neptunius</name>
    <dbReference type="NCBI Taxonomy" id="1938619"/>
    <lineage>
        <taxon>Bacteria</taxon>
        <taxon>Pseudomonadati</taxon>
        <taxon>Planctomycetota</taxon>
        <taxon>Planctomycetia</taxon>
        <taxon>Planctomycetales</taxon>
        <taxon>Planctomycetaceae</taxon>
        <taxon>Thalassoglobus</taxon>
    </lineage>
</organism>
<dbReference type="Proteomes" id="UP000317243">
    <property type="component" value="Unassembled WGS sequence"/>
</dbReference>
<feature type="transmembrane region" description="Helical" evidence="2">
    <location>
        <begin position="580"/>
        <end position="600"/>
    </location>
</feature>
<keyword evidence="4" id="KW-1185">Reference proteome</keyword>
<dbReference type="Gene3D" id="1.20.1640.10">
    <property type="entry name" value="Multidrug efflux transporter AcrB transmembrane domain"/>
    <property type="match status" value="4"/>
</dbReference>
<feature type="transmembrane region" description="Helical" evidence="2">
    <location>
        <begin position="473"/>
        <end position="493"/>
    </location>
</feature>